<dbReference type="AlphaFoldDB" id="A0A6N7S9K9"/>
<protein>
    <submittedName>
        <fullName evidence="2">DUF1700 domain-containing protein</fullName>
    </submittedName>
</protein>
<evidence type="ECO:0000313" key="4">
    <source>
        <dbReference type="Proteomes" id="UP000433575"/>
    </source>
</evidence>
<evidence type="ECO:0000313" key="2">
    <source>
        <dbReference type="EMBL" id="MSA90563.1"/>
    </source>
</evidence>
<feature type="transmembrane region" description="Helical" evidence="1">
    <location>
        <begin position="311"/>
        <end position="339"/>
    </location>
</feature>
<feature type="transmembrane region" description="Helical" evidence="1">
    <location>
        <begin position="155"/>
        <end position="177"/>
    </location>
</feature>
<accession>A0A6N7S9K9</accession>
<gene>
    <name evidence="3" type="ORF">GKD88_14290</name>
    <name evidence="2" type="ORF">GKE08_14620</name>
</gene>
<evidence type="ECO:0000256" key="1">
    <source>
        <dbReference type="SAM" id="Phobius"/>
    </source>
</evidence>
<dbReference type="Pfam" id="PF22564">
    <property type="entry name" value="HAAS"/>
    <property type="match status" value="1"/>
</dbReference>
<dbReference type="OrthoDB" id="1779930at2"/>
<feature type="transmembrane region" description="Helical" evidence="1">
    <location>
        <begin position="378"/>
        <end position="398"/>
    </location>
</feature>
<keyword evidence="1" id="KW-1133">Transmembrane helix</keyword>
<feature type="transmembrane region" description="Helical" evidence="1">
    <location>
        <begin position="108"/>
        <end position="130"/>
    </location>
</feature>
<evidence type="ECO:0000313" key="5">
    <source>
        <dbReference type="Proteomes" id="UP000480929"/>
    </source>
</evidence>
<comment type="caution">
    <text evidence="2">The sequence shown here is derived from an EMBL/GenBank/DDBJ whole genome shotgun (WGS) entry which is preliminary data.</text>
</comment>
<evidence type="ECO:0000313" key="3">
    <source>
        <dbReference type="EMBL" id="MSC34293.1"/>
    </source>
</evidence>
<keyword evidence="1" id="KW-0472">Membrane</keyword>
<dbReference type="Proteomes" id="UP000480929">
    <property type="component" value="Unassembled WGS sequence"/>
</dbReference>
<reference evidence="4 5" key="1">
    <citation type="journal article" date="2019" name="Nat. Med.">
        <title>A library of human gut bacterial isolates paired with longitudinal multiomics data enables mechanistic microbiome research.</title>
        <authorList>
            <person name="Poyet M."/>
            <person name="Groussin M."/>
            <person name="Gibbons S.M."/>
            <person name="Avila-Pacheco J."/>
            <person name="Jiang X."/>
            <person name="Kearney S.M."/>
            <person name="Perrotta A.R."/>
            <person name="Berdy B."/>
            <person name="Zhao S."/>
            <person name="Lieberman T.D."/>
            <person name="Swanson P.K."/>
            <person name="Smith M."/>
            <person name="Roesemann S."/>
            <person name="Alexander J.E."/>
            <person name="Rich S.A."/>
            <person name="Livny J."/>
            <person name="Vlamakis H."/>
            <person name="Clish C."/>
            <person name="Bullock K."/>
            <person name="Deik A."/>
            <person name="Scott J."/>
            <person name="Pierce K.A."/>
            <person name="Xavier R.J."/>
            <person name="Alm E.J."/>
        </authorList>
    </citation>
    <scope>NUCLEOTIDE SEQUENCE [LARGE SCALE GENOMIC DNA]</scope>
    <source>
        <strain evidence="2 4">BIOML-A4</strain>
        <strain evidence="3 5">BIOML-A5</strain>
    </source>
</reference>
<keyword evidence="1" id="KW-0812">Transmembrane</keyword>
<dbReference type="EMBL" id="WKPI01000031">
    <property type="protein sequence ID" value="MSC34293.1"/>
    <property type="molecule type" value="Genomic_DNA"/>
</dbReference>
<sequence length="547" mass="61661">MSKKEFLEKLEHKLHLLKQDEIQDILDEYSGYIDNKLQEGKTEDEAVADFGNLDDLAREILSAYKIDDKYTHDKSRDIIDNVVDIMTQGIDSAVTYFTQHFNNLSVEAVIRLVALILIALVVIGLIKIPFSLLEALATGLLRVILPNFLAAPLNLFVRLAINLIYLCLVVLLMASFISRGLENKELALRDLIEKPFVFNFHWHHGDAGTPRNGTADTLNPDGITKAKNTDDKAGEALAQAEAAVEIIDRTEAEITQTLEDEDKRILEDPIDPLIQPRASHPYYYNEEGFRKKSGRGIGKAAARLMIGIVQLITLMIVIPFGLGEFVFCFAFGLLIFLLFQGAKLWGVTLICLGLAGIFHSVVSRLWRIVRPAAKKRSLFPILIASLVITGIGVPWMMVEFSRYQEVPISQDFPELVQTETIHLTPTEELDQVRFSFYYEDVVFRDNPNLGNGSLQLTLPPGQYKQQTDLSDSLQNQEMKSLNIYAVGDDAEEFKNGLKIFLHGLREGKWYTSEAFYAGPQTLIVEASQPTLDQLEFDENQSLLMIHR</sequence>
<proteinExistence type="predicted"/>
<dbReference type="EMBL" id="WKPJ01000029">
    <property type="protein sequence ID" value="MSA90563.1"/>
    <property type="molecule type" value="Genomic_DNA"/>
</dbReference>
<dbReference type="Proteomes" id="UP000433575">
    <property type="component" value="Unassembled WGS sequence"/>
</dbReference>
<keyword evidence="5" id="KW-1185">Reference proteome</keyword>
<dbReference type="RefSeq" id="WP_154239878.1">
    <property type="nucleotide sequence ID" value="NZ_CALJPI010000194.1"/>
</dbReference>
<organism evidence="2 4">
    <name type="scientific">Holdemania massiliensis</name>
    <dbReference type="NCBI Taxonomy" id="1468449"/>
    <lineage>
        <taxon>Bacteria</taxon>
        <taxon>Bacillati</taxon>
        <taxon>Bacillota</taxon>
        <taxon>Erysipelotrichia</taxon>
        <taxon>Erysipelotrichales</taxon>
        <taxon>Erysipelotrichaceae</taxon>
        <taxon>Holdemania</taxon>
    </lineage>
</organism>
<feature type="transmembrane region" description="Helical" evidence="1">
    <location>
        <begin position="345"/>
        <end position="366"/>
    </location>
</feature>
<name>A0A6N7S9K9_9FIRM</name>